<dbReference type="Pfam" id="PF02152">
    <property type="entry name" value="FolB"/>
    <property type="match status" value="1"/>
</dbReference>
<dbReference type="InterPro" id="IPR006156">
    <property type="entry name" value="Dihydroneopterin_aldolase"/>
</dbReference>
<feature type="domain" description="Dihydroneopterin aldolase/epimerase" evidence="7">
    <location>
        <begin position="4"/>
        <end position="114"/>
    </location>
</feature>
<comment type="caution">
    <text evidence="8">The sequence shown here is derived from an EMBL/GenBank/DDBJ whole genome shotgun (WGS) entry which is preliminary data.</text>
</comment>
<gene>
    <name evidence="8" type="primary">folB</name>
    <name evidence="8" type="ORF">E4P82_12565</name>
</gene>
<evidence type="ECO:0000256" key="3">
    <source>
        <dbReference type="ARBA" id="ARBA00005708"/>
    </source>
</evidence>
<evidence type="ECO:0000256" key="6">
    <source>
        <dbReference type="RuleBase" id="RU362079"/>
    </source>
</evidence>
<dbReference type="EMBL" id="SPMZ01000035">
    <property type="protein sequence ID" value="NMQ19957.1"/>
    <property type="molecule type" value="Genomic_DNA"/>
</dbReference>
<evidence type="ECO:0000259" key="7">
    <source>
        <dbReference type="SMART" id="SM00905"/>
    </source>
</evidence>
<protein>
    <recommendedName>
        <fullName evidence="6">7,8-dihydroneopterin aldolase</fullName>
        <ecNumber evidence="6">4.1.2.25</ecNumber>
    </recommendedName>
</protein>
<evidence type="ECO:0000256" key="4">
    <source>
        <dbReference type="ARBA" id="ARBA00022909"/>
    </source>
</evidence>
<proteinExistence type="inferred from homology"/>
<dbReference type="NCBIfam" id="TIGR00526">
    <property type="entry name" value="folB_dom"/>
    <property type="match status" value="1"/>
</dbReference>
<reference evidence="8 9" key="1">
    <citation type="submission" date="2019-03" db="EMBL/GenBank/DDBJ databases">
        <title>Metabolic reconstructions from genomes of highly enriched 'Candidatus Accumulibacter' and 'Candidatus Competibacter' bioreactor populations.</title>
        <authorList>
            <person name="Annavajhala M.K."/>
            <person name="Welles L."/>
            <person name="Abbas B."/>
            <person name="Sorokin D."/>
            <person name="Park H."/>
            <person name="Van Loosdrecht M."/>
            <person name="Chandran K."/>
        </authorList>
    </citation>
    <scope>NUCLEOTIDE SEQUENCE [LARGE SCALE GENOMIC DNA]</scope>
    <source>
        <strain evidence="8 9">SBR_G</strain>
    </source>
</reference>
<dbReference type="Gene3D" id="3.30.1130.10">
    <property type="match status" value="1"/>
</dbReference>
<comment type="similarity">
    <text evidence="3 6">Belongs to the DHNA family.</text>
</comment>
<dbReference type="InterPro" id="IPR043133">
    <property type="entry name" value="GTP-CH-I_C/QueF"/>
</dbReference>
<dbReference type="SUPFAM" id="SSF55620">
    <property type="entry name" value="Tetrahydrobiopterin biosynthesis enzymes-like"/>
    <property type="match status" value="1"/>
</dbReference>
<name>A0ABX1TKM7_9GAMM</name>
<evidence type="ECO:0000256" key="5">
    <source>
        <dbReference type="ARBA" id="ARBA00023239"/>
    </source>
</evidence>
<keyword evidence="9" id="KW-1185">Reference proteome</keyword>
<dbReference type="PANTHER" id="PTHR42844">
    <property type="entry name" value="DIHYDRONEOPTERIN ALDOLASE 1-RELATED"/>
    <property type="match status" value="1"/>
</dbReference>
<dbReference type="GO" id="GO:0004150">
    <property type="term" value="F:dihydroneopterin aldolase activity"/>
    <property type="evidence" value="ECO:0007669"/>
    <property type="project" value="UniProtKB-EC"/>
</dbReference>
<evidence type="ECO:0000313" key="8">
    <source>
        <dbReference type="EMBL" id="NMQ19957.1"/>
    </source>
</evidence>
<dbReference type="InterPro" id="IPR006157">
    <property type="entry name" value="FolB_dom"/>
</dbReference>
<sequence length="118" mass="13217">MDIIFIRELRIETLIGVHPWERQTRRDLLLDLELGTDIRRAAASDRLADTLNYQAVAQRIAALAAASDFQLVETLAERIAESLLREFAAPWLRLTLRKPGVPSDAREAGVVIERGGRG</sequence>
<evidence type="ECO:0000256" key="2">
    <source>
        <dbReference type="ARBA" id="ARBA00005013"/>
    </source>
</evidence>
<evidence type="ECO:0000313" key="9">
    <source>
        <dbReference type="Proteomes" id="UP000760480"/>
    </source>
</evidence>
<dbReference type="SMART" id="SM00905">
    <property type="entry name" value="FolB"/>
    <property type="match status" value="1"/>
</dbReference>
<dbReference type="NCBIfam" id="TIGR00525">
    <property type="entry name" value="folB"/>
    <property type="match status" value="1"/>
</dbReference>
<organism evidence="8 9">
    <name type="scientific">Candidatus Competibacter phosphatis</name>
    <dbReference type="NCBI Taxonomy" id="221280"/>
    <lineage>
        <taxon>Bacteria</taxon>
        <taxon>Pseudomonadati</taxon>
        <taxon>Pseudomonadota</taxon>
        <taxon>Gammaproteobacteria</taxon>
        <taxon>Candidatus Competibacteraceae</taxon>
        <taxon>Candidatus Competibacter</taxon>
    </lineage>
</organism>
<dbReference type="Proteomes" id="UP000760480">
    <property type="component" value="Unassembled WGS sequence"/>
</dbReference>
<evidence type="ECO:0000256" key="1">
    <source>
        <dbReference type="ARBA" id="ARBA00001353"/>
    </source>
</evidence>
<comment type="function">
    <text evidence="6">Catalyzes the conversion of 7,8-dihydroneopterin to 6-hydroxymethyl-7,8-dihydropterin.</text>
</comment>
<comment type="catalytic activity">
    <reaction evidence="1 6">
        <text>7,8-dihydroneopterin = 6-hydroxymethyl-7,8-dihydropterin + glycolaldehyde</text>
        <dbReference type="Rhea" id="RHEA:10540"/>
        <dbReference type="ChEBI" id="CHEBI:17001"/>
        <dbReference type="ChEBI" id="CHEBI:17071"/>
        <dbReference type="ChEBI" id="CHEBI:44841"/>
        <dbReference type="EC" id="4.1.2.25"/>
    </reaction>
</comment>
<keyword evidence="5 6" id="KW-0456">Lyase</keyword>
<comment type="pathway">
    <text evidence="2 6">Cofactor biosynthesis; tetrahydrofolate biosynthesis; 2-amino-4-hydroxy-6-hydroxymethyl-7,8-dihydropteridine diphosphate from 7,8-dihydroneopterin triphosphate: step 3/4.</text>
</comment>
<dbReference type="RefSeq" id="WP_169249222.1">
    <property type="nucleotide sequence ID" value="NZ_SPMZ01000035.1"/>
</dbReference>
<dbReference type="EC" id="4.1.2.25" evidence="6"/>
<dbReference type="PANTHER" id="PTHR42844:SF1">
    <property type="entry name" value="DIHYDRONEOPTERIN ALDOLASE 1-RELATED"/>
    <property type="match status" value="1"/>
</dbReference>
<accession>A0ABX1TKM7</accession>
<keyword evidence="4 6" id="KW-0289">Folate biosynthesis</keyword>